<evidence type="ECO:0000256" key="1">
    <source>
        <dbReference type="SAM" id="MobiDB-lite"/>
    </source>
</evidence>
<evidence type="ECO:0000313" key="3">
    <source>
        <dbReference type="Proteomes" id="UP000225277"/>
    </source>
</evidence>
<dbReference type="OrthoDB" id="5317787at2759"/>
<feature type="region of interest" description="Disordered" evidence="1">
    <location>
        <begin position="218"/>
        <end position="276"/>
    </location>
</feature>
<protein>
    <submittedName>
        <fullName evidence="2">Uncharacterized protein</fullName>
    </submittedName>
</protein>
<gene>
    <name evidence="2" type="ORF">RCC_05382</name>
</gene>
<feature type="region of interest" description="Disordered" evidence="1">
    <location>
        <begin position="17"/>
        <end position="55"/>
    </location>
</feature>
<dbReference type="EMBL" id="FJUY01000007">
    <property type="protein sequence ID" value="CZT19531.1"/>
    <property type="molecule type" value="Genomic_DNA"/>
</dbReference>
<dbReference type="RefSeq" id="XP_023626421.1">
    <property type="nucleotide sequence ID" value="XM_023770653.1"/>
</dbReference>
<feature type="region of interest" description="Disordered" evidence="1">
    <location>
        <begin position="437"/>
        <end position="468"/>
    </location>
</feature>
<sequence>MTLLHHRRDLDDIRLAYDSDYGSSDRSCQRESGSDRSYSSAPTQYSSSSSKRPQRIHYNTCVGNGQEATPRYLADQPPCGSPRSSVGTYASEVEDDDAAELPEYEVPEYTMEPYAPTAIPATPSDFSELFPSHRRLIVRHDDSTIDGNMNLRIDTEVTMHGGRRCDMSLFHLRMHDLRDREFSLRRYCRDSGREVCHTGKLQKSPVNARPGFQRSLSNALSGMRSKSSEQKMPTLASLARNDSGYGSTGGSVRSSPEKGDDRRPSSAHAALQQERAEPNTIKLEYSNYAQVAIRRAGRTGSKRYEFEYWGVQYVWKRLIRDDGQSRAVSFQLLKGTSDLVLAYIVPFSLSPAQMEEERAKGGWIPPCSLWIADETIVSGPKDVADVIVSSGLIALVDNCINERFHSKDSKQLFVPRLQLGVEYIGPKRLINEMFKRNASGTHSRRSSTGRPPSSVSGPTGPTRQTSQY</sequence>
<feature type="region of interest" description="Disordered" evidence="1">
    <location>
        <begin position="67"/>
        <end position="88"/>
    </location>
</feature>
<reference evidence="2 3" key="1">
    <citation type="submission" date="2016-03" db="EMBL/GenBank/DDBJ databases">
        <authorList>
            <person name="Ploux O."/>
        </authorList>
    </citation>
    <scope>NUCLEOTIDE SEQUENCE [LARGE SCALE GENOMIC DNA]</scope>
    <source>
        <strain evidence="2 3">URUG2</strain>
    </source>
</reference>
<dbReference type="AlphaFoldDB" id="A0A2D3UT40"/>
<keyword evidence="3" id="KW-1185">Reference proteome</keyword>
<organism evidence="2 3">
    <name type="scientific">Ramularia collo-cygni</name>
    <dbReference type="NCBI Taxonomy" id="112498"/>
    <lineage>
        <taxon>Eukaryota</taxon>
        <taxon>Fungi</taxon>
        <taxon>Dikarya</taxon>
        <taxon>Ascomycota</taxon>
        <taxon>Pezizomycotina</taxon>
        <taxon>Dothideomycetes</taxon>
        <taxon>Dothideomycetidae</taxon>
        <taxon>Mycosphaerellales</taxon>
        <taxon>Mycosphaerellaceae</taxon>
        <taxon>Ramularia</taxon>
    </lineage>
</organism>
<feature type="compositionally biased region" description="Low complexity" evidence="1">
    <location>
        <begin position="448"/>
        <end position="468"/>
    </location>
</feature>
<accession>A0A2D3UT40</accession>
<feature type="compositionally biased region" description="Low complexity" evidence="1">
    <location>
        <begin position="37"/>
        <end position="50"/>
    </location>
</feature>
<proteinExistence type="predicted"/>
<dbReference type="STRING" id="112498.A0A2D3UT40"/>
<feature type="compositionally biased region" description="Basic and acidic residues" evidence="1">
    <location>
        <begin position="255"/>
        <end position="264"/>
    </location>
</feature>
<dbReference type="Proteomes" id="UP000225277">
    <property type="component" value="Unassembled WGS sequence"/>
</dbReference>
<dbReference type="GeneID" id="35600544"/>
<evidence type="ECO:0000313" key="2">
    <source>
        <dbReference type="EMBL" id="CZT19531.1"/>
    </source>
</evidence>
<name>A0A2D3UT40_9PEZI</name>